<dbReference type="GO" id="GO:0016020">
    <property type="term" value="C:membrane"/>
    <property type="evidence" value="ECO:0007669"/>
    <property type="project" value="InterPro"/>
</dbReference>
<dbReference type="KEGG" id="nti:DNFV4_03778"/>
<feature type="region of interest" description="Disordered" evidence="1">
    <location>
        <begin position="30"/>
        <end position="52"/>
    </location>
</feature>
<accession>A0AA86N256</accession>
<dbReference type="AlphaFoldDB" id="A0AA86N256"/>
<sequence>MSPVKPFVIALLAFGILMGGEVAICAFASDQNPQSSAPPSAASDAHKRGREKIRQACGDDVKRFCEGVKPGEGRIVQCLEQHATDLSQDCSELMQRRMQKKNKQPKAPSQ</sequence>
<name>A0AA86N256_9BACT</name>
<dbReference type="EMBL" id="OX365700">
    <property type="protein sequence ID" value="CAI4033342.1"/>
    <property type="molecule type" value="Genomic_DNA"/>
</dbReference>
<gene>
    <name evidence="2" type="ORF">DNFV4_03778</name>
</gene>
<feature type="compositionally biased region" description="Low complexity" evidence="1">
    <location>
        <begin position="30"/>
        <end position="43"/>
    </location>
</feature>
<dbReference type="Proteomes" id="UP001179121">
    <property type="component" value="Chromosome"/>
</dbReference>
<proteinExistence type="predicted"/>
<reference evidence="2" key="1">
    <citation type="submission" date="2022-10" db="EMBL/GenBank/DDBJ databases">
        <authorList>
            <person name="Koch H."/>
        </authorList>
    </citation>
    <scope>NUCLEOTIDE SEQUENCE</scope>
    <source>
        <strain evidence="2">DNF</strain>
    </source>
</reference>
<keyword evidence="3" id="KW-1185">Reference proteome</keyword>
<evidence type="ECO:0000313" key="3">
    <source>
        <dbReference type="Proteomes" id="UP001179121"/>
    </source>
</evidence>
<dbReference type="Pfam" id="PF00839">
    <property type="entry name" value="Cys_rich_FGFR"/>
    <property type="match status" value="1"/>
</dbReference>
<dbReference type="InterPro" id="IPR001893">
    <property type="entry name" value="Cys-rich_GLG1_repeat"/>
</dbReference>
<evidence type="ECO:0000256" key="1">
    <source>
        <dbReference type="SAM" id="MobiDB-lite"/>
    </source>
</evidence>
<evidence type="ECO:0000313" key="2">
    <source>
        <dbReference type="EMBL" id="CAI4033342.1"/>
    </source>
</evidence>
<protein>
    <recommendedName>
        <fullName evidence="4">Cysteine rich repeat-containing protein</fullName>
    </recommendedName>
</protein>
<evidence type="ECO:0008006" key="4">
    <source>
        <dbReference type="Google" id="ProtNLM"/>
    </source>
</evidence>
<organism evidence="2 3">
    <name type="scientific">Nitrospira tepida</name>
    <dbReference type="NCBI Taxonomy" id="2973512"/>
    <lineage>
        <taxon>Bacteria</taxon>
        <taxon>Pseudomonadati</taxon>
        <taxon>Nitrospirota</taxon>
        <taxon>Nitrospiria</taxon>
        <taxon>Nitrospirales</taxon>
        <taxon>Nitrospiraceae</taxon>
        <taxon>Nitrospira</taxon>
    </lineage>
</organism>